<feature type="region of interest" description="Disordered" evidence="1">
    <location>
        <begin position="107"/>
        <end position="151"/>
    </location>
</feature>
<proteinExistence type="predicted"/>
<gene>
    <name evidence="2" type="ORF">D6C78_06826</name>
</gene>
<accession>A0A4T0BS83</accession>
<evidence type="ECO:0000256" key="1">
    <source>
        <dbReference type="SAM" id="MobiDB-lite"/>
    </source>
</evidence>
<reference evidence="2 3" key="1">
    <citation type="submission" date="2018-10" db="EMBL/GenBank/DDBJ databases">
        <title>Fifty Aureobasidium pullulans genomes reveal a recombining polyextremotolerant generalist.</title>
        <authorList>
            <person name="Gostincar C."/>
            <person name="Turk M."/>
            <person name="Zajc J."/>
            <person name="Gunde-Cimerman N."/>
        </authorList>
    </citation>
    <scope>NUCLEOTIDE SEQUENCE [LARGE SCALE GENOMIC DNA]</scope>
    <source>
        <strain evidence="2 3">EXF-1645</strain>
    </source>
</reference>
<evidence type="ECO:0000313" key="3">
    <source>
        <dbReference type="Proteomes" id="UP000308724"/>
    </source>
</evidence>
<protein>
    <submittedName>
        <fullName evidence="2">Uncharacterized protein</fullName>
    </submittedName>
</protein>
<name>A0A4T0BS83_AURPU</name>
<comment type="caution">
    <text evidence="2">The sequence shown here is derived from an EMBL/GenBank/DDBJ whole genome shotgun (WGS) entry which is preliminary data.</text>
</comment>
<evidence type="ECO:0000313" key="2">
    <source>
        <dbReference type="EMBL" id="TIA34462.1"/>
    </source>
</evidence>
<sequence length="151" mass="17421">MDGTIILLSAGETSLDIAELPRPICGEATRDRETELERARPPNFSTPAVDQVIVTFAVTCKHKDQHGNCSRPRFRNRRYCLLRSRWPGGFQALPRWHQRCRQGLLQGRLRAKDDQKGSCSYSRNHRTRPHSRHHPQEAPLTHAVEPPRSRR</sequence>
<organism evidence="2 3">
    <name type="scientific">Aureobasidium pullulans</name>
    <name type="common">Black yeast</name>
    <name type="synonym">Pullularia pullulans</name>
    <dbReference type="NCBI Taxonomy" id="5580"/>
    <lineage>
        <taxon>Eukaryota</taxon>
        <taxon>Fungi</taxon>
        <taxon>Dikarya</taxon>
        <taxon>Ascomycota</taxon>
        <taxon>Pezizomycotina</taxon>
        <taxon>Dothideomycetes</taxon>
        <taxon>Dothideomycetidae</taxon>
        <taxon>Dothideales</taxon>
        <taxon>Saccotheciaceae</taxon>
        <taxon>Aureobasidium</taxon>
    </lineage>
</organism>
<dbReference type="EMBL" id="QZBZ01000157">
    <property type="protein sequence ID" value="TIA34462.1"/>
    <property type="molecule type" value="Genomic_DNA"/>
</dbReference>
<dbReference type="AlphaFoldDB" id="A0A4T0BS83"/>
<dbReference type="Proteomes" id="UP000308724">
    <property type="component" value="Unassembled WGS sequence"/>
</dbReference>
<feature type="compositionally biased region" description="Basic residues" evidence="1">
    <location>
        <begin position="123"/>
        <end position="133"/>
    </location>
</feature>